<evidence type="ECO:0000256" key="4">
    <source>
        <dbReference type="ARBA" id="ARBA00022989"/>
    </source>
</evidence>
<accession>A0AA88Y7Y8</accession>
<dbReference type="GO" id="GO:0006816">
    <property type="term" value="P:calcium ion transport"/>
    <property type="evidence" value="ECO:0007669"/>
    <property type="project" value="TreeGrafter"/>
</dbReference>
<dbReference type="GO" id="GO:0005886">
    <property type="term" value="C:plasma membrane"/>
    <property type="evidence" value="ECO:0007669"/>
    <property type="project" value="TreeGrafter"/>
</dbReference>
<gene>
    <name evidence="7" type="ORF">FSP39_003770</name>
</gene>
<dbReference type="PANTHER" id="PTHR46730">
    <property type="entry name" value="POLYCYSTIN-1"/>
    <property type="match status" value="1"/>
</dbReference>
<comment type="subcellular location">
    <subcellularLocation>
        <location evidence="1">Membrane</location>
        <topology evidence="1">Multi-pass membrane protein</topology>
    </subcellularLocation>
</comment>
<dbReference type="GO" id="GO:0005261">
    <property type="term" value="F:monoatomic cation channel activity"/>
    <property type="evidence" value="ECO:0007669"/>
    <property type="project" value="TreeGrafter"/>
</dbReference>
<sequence length="1142" mass="129772">MTHQTGTIFLSPADNHVSNVTWDFYIPIQVPIEGLEIAATPTIPFGTNRNIPISLTAGSHTDIVITWNGTSLNESYFNWHTLYGEAVVQSNHYDSNGRFFVSANVTNLVSPYVTFTREVWVDYMITDLLIFLDRPFVPVGEKTTFDIYMSHCSRFDTFVNFSDGSSLQHFYHDLLLNETYSAQHIFSFPGRYVVNLTISNDVDYYNDQYNIVVQYPVVNVESFIMPTTRLEPGMNAPAYLQMEFMGGVPLATNATYTISFDDGTTFLDDFIEIFPGTLSYSNKETTESSLLTLSLCDSSFNSSFPLNDTSLVAFLEQCNMTVTTAATVLDSNTTEPVSTTEATTLGGYFLIPITHYYTAIGTYNITINVTNLVSFMFFSFIVDVDEPIYNLQLLPNPVHLKTFSSSDLEVRMSWGSRAVCTWIIGDGTPPIEAPCDRHSVALQTQTFNTVGVYHPKIIANNTVSYEFNTSSVGPIYVQDPVVGFLVECTSLTNGKCERDIDGPSYSVDVEFQLLFEKFNRKPTNASYIIDFGDGFVTSPAELSNSHETVDFTIKNGSFYNLVFDFSHTYTRGGNYSVKVIIWNLVSNETYEVFHDIYEKIEDLDMMIHSYDPDTLNKKIGGGPGRDYFALEREVLFEAKHSRGSHVTYDWTFGDGTPSVAFYYDKRASKKYNQDISYIVSLDASNIRNSMSIERRIYIQRGCFNISISVDEPRAKNSTFRYQVFPGSIGTDACYLLDFSDETSIPGQYQMFGDENQCGNVTEWSQYFENDNTTFTTVSSDDLYHKKTVSSPNNYNLTIDTMFMTEGLYDVTLQCQNLVSHETAEFSTGVTSGPCWWPYVNLTAPNICEYPECDPVVPGLRNIKRSERLVVYSEVRINCTATDVSWYSWRVYKVDEVTQIEEEIFDLGETDTYSIACRYLQIEPRILDYGLYRFELNVSMHEEMGMFTLDSAYIKITSTPLQVRIAGGDFFTGKWGTFEPMIFDGMSEVFDPDVDPDDKSEMEFIWLCRRYCESWPQFDSNYDVPDPFTMVTDCASYVEESDRGCFRRDQVNHAGKIINATSGMLEIMTGELYEGEEVEIRLIVRKDGREAEDSALALILTGDPPEIYLTCVTNCDQKMNPTNRYSLKSSMRGWTRGVFFYYE</sequence>
<dbReference type="InterPro" id="IPR000601">
    <property type="entry name" value="PKD_dom"/>
</dbReference>
<dbReference type="InterPro" id="IPR013783">
    <property type="entry name" value="Ig-like_fold"/>
</dbReference>
<dbReference type="CDD" id="cd00146">
    <property type="entry name" value="PKD"/>
    <property type="match status" value="1"/>
</dbReference>
<dbReference type="EMBL" id="VSWD01000008">
    <property type="protein sequence ID" value="KAK3094595.1"/>
    <property type="molecule type" value="Genomic_DNA"/>
</dbReference>
<dbReference type="AlphaFoldDB" id="A0AA88Y7Y8"/>
<reference evidence="7" key="1">
    <citation type="submission" date="2019-08" db="EMBL/GenBank/DDBJ databases">
        <title>The improved chromosome-level genome for the pearl oyster Pinctada fucata martensii using PacBio sequencing and Hi-C.</title>
        <authorList>
            <person name="Zheng Z."/>
        </authorList>
    </citation>
    <scope>NUCLEOTIDE SEQUENCE</scope>
    <source>
        <strain evidence="7">ZZ-2019</strain>
        <tissue evidence="7">Adductor muscle</tissue>
    </source>
</reference>
<dbReference type="InterPro" id="IPR002859">
    <property type="entry name" value="PKD/REJ-like"/>
</dbReference>
<organism evidence="7 8">
    <name type="scientific">Pinctada imbricata</name>
    <name type="common">Atlantic pearl-oyster</name>
    <name type="synonym">Pinctada martensii</name>
    <dbReference type="NCBI Taxonomy" id="66713"/>
    <lineage>
        <taxon>Eukaryota</taxon>
        <taxon>Metazoa</taxon>
        <taxon>Spiralia</taxon>
        <taxon>Lophotrochozoa</taxon>
        <taxon>Mollusca</taxon>
        <taxon>Bivalvia</taxon>
        <taxon>Autobranchia</taxon>
        <taxon>Pteriomorphia</taxon>
        <taxon>Pterioida</taxon>
        <taxon>Pterioidea</taxon>
        <taxon>Pteriidae</taxon>
        <taxon>Pinctada</taxon>
    </lineage>
</organism>
<dbReference type="InterPro" id="IPR022409">
    <property type="entry name" value="PKD/Chitinase_dom"/>
</dbReference>
<feature type="domain" description="PKD" evidence="6">
    <location>
        <begin position="629"/>
        <end position="699"/>
    </location>
</feature>
<dbReference type="SMART" id="SM00089">
    <property type="entry name" value="PKD"/>
    <property type="match status" value="3"/>
</dbReference>
<evidence type="ECO:0000256" key="5">
    <source>
        <dbReference type="ARBA" id="ARBA00023136"/>
    </source>
</evidence>
<keyword evidence="8" id="KW-1185">Reference proteome</keyword>
<protein>
    <recommendedName>
        <fullName evidence="6">PKD domain-containing protein</fullName>
    </recommendedName>
</protein>
<keyword evidence="4" id="KW-1133">Transmembrane helix</keyword>
<dbReference type="PANTHER" id="PTHR46730:SF4">
    <property type="entry name" value="POLYCYSTIC KIDNEY DISEASE PROTEIN 1-LIKE 1"/>
    <property type="match status" value="1"/>
</dbReference>
<dbReference type="PROSITE" id="PS50093">
    <property type="entry name" value="PKD"/>
    <property type="match status" value="2"/>
</dbReference>
<proteinExistence type="predicted"/>
<dbReference type="Pfam" id="PF00801">
    <property type="entry name" value="PKD"/>
    <property type="match status" value="1"/>
</dbReference>
<comment type="caution">
    <text evidence="7">The sequence shown here is derived from an EMBL/GenBank/DDBJ whole genome shotgun (WGS) entry which is preliminary data.</text>
</comment>
<evidence type="ECO:0000256" key="1">
    <source>
        <dbReference type="ARBA" id="ARBA00004141"/>
    </source>
</evidence>
<keyword evidence="5" id="KW-0472">Membrane</keyword>
<evidence type="ECO:0000313" key="7">
    <source>
        <dbReference type="EMBL" id="KAK3094595.1"/>
    </source>
</evidence>
<evidence type="ECO:0000259" key="6">
    <source>
        <dbReference type="PROSITE" id="PS50093"/>
    </source>
</evidence>
<keyword evidence="2" id="KW-0812">Transmembrane</keyword>
<dbReference type="Pfam" id="PF02010">
    <property type="entry name" value="REJ"/>
    <property type="match status" value="1"/>
</dbReference>
<dbReference type="Proteomes" id="UP001186944">
    <property type="component" value="Unassembled WGS sequence"/>
</dbReference>
<dbReference type="SUPFAM" id="SSF49299">
    <property type="entry name" value="PKD domain"/>
    <property type="match status" value="4"/>
</dbReference>
<name>A0AA88Y7Y8_PINIB</name>
<evidence type="ECO:0000256" key="3">
    <source>
        <dbReference type="ARBA" id="ARBA00022737"/>
    </source>
</evidence>
<dbReference type="Gene3D" id="2.60.40.10">
    <property type="entry name" value="Immunoglobulins"/>
    <property type="match status" value="2"/>
</dbReference>
<feature type="domain" description="PKD" evidence="6">
    <location>
        <begin position="160"/>
        <end position="220"/>
    </location>
</feature>
<evidence type="ECO:0000256" key="2">
    <source>
        <dbReference type="ARBA" id="ARBA00022692"/>
    </source>
</evidence>
<dbReference type="InterPro" id="IPR035986">
    <property type="entry name" value="PKD_dom_sf"/>
</dbReference>
<evidence type="ECO:0000313" key="8">
    <source>
        <dbReference type="Proteomes" id="UP001186944"/>
    </source>
</evidence>
<keyword evidence="3" id="KW-0677">Repeat</keyword>